<organism evidence="2">
    <name type="scientific">uncultured Rubrobacteraceae bacterium</name>
    <dbReference type="NCBI Taxonomy" id="349277"/>
    <lineage>
        <taxon>Bacteria</taxon>
        <taxon>Bacillati</taxon>
        <taxon>Actinomycetota</taxon>
        <taxon>Rubrobacteria</taxon>
        <taxon>Rubrobacterales</taxon>
        <taxon>Rubrobacteraceae</taxon>
        <taxon>environmental samples</taxon>
    </lineage>
</organism>
<protein>
    <submittedName>
        <fullName evidence="2">Uncharacterized protein</fullName>
    </submittedName>
</protein>
<feature type="non-terminal residue" evidence="2">
    <location>
        <position position="272"/>
    </location>
</feature>
<feature type="region of interest" description="Disordered" evidence="1">
    <location>
        <begin position="76"/>
        <end position="255"/>
    </location>
</feature>
<proteinExistence type="predicted"/>
<feature type="compositionally biased region" description="Basic residues" evidence="1">
    <location>
        <begin position="104"/>
        <end position="114"/>
    </location>
</feature>
<sequence>GEIVALVGPFSLPGAGVGLPEAVLWGSLGVLLLGEAPGGGRLAHAGARQLQAPERALPPGPRVRRAPARVRTALRRTATHLAGRDAALPERSGPRRHDGPRGVRGSRPHRRARDAHRELASVSGRTVPDPKAGFRSAGLDRQGARHHPGTPGSRDRRACPPLAPRRRVALPHGQRRRQRCCRRKERPRGPTRGMGGSAGRPDASPDEPQAGARGGSLRDPRAPVVDLGGRAGDRRTARLAAGEAARGRTFPDPRLSARRPLRPVVGLAAALV</sequence>
<evidence type="ECO:0000256" key="1">
    <source>
        <dbReference type="SAM" id="MobiDB-lite"/>
    </source>
</evidence>
<accession>A0A6J4PWL4</accession>
<feature type="compositionally biased region" description="Basic and acidic residues" evidence="1">
    <location>
        <begin position="92"/>
        <end position="101"/>
    </location>
</feature>
<evidence type="ECO:0000313" key="2">
    <source>
        <dbReference type="EMBL" id="CAA9426260.1"/>
    </source>
</evidence>
<feature type="non-terminal residue" evidence="2">
    <location>
        <position position="1"/>
    </location>
</feature>
<reference evidence="2" key="1">
    <citation type="submission" date="2020-02" db="EMBL/GenBank/DDBJ databases">
        <authorList>
            <person name="Meier V. D."/>
        </authorList>
    </citation>
    <scope>NUCLEOTIDE SEQUENCE</scope>
    <source>
        <strain evidence="2">AVDCRST_MAG01</strain>
    </source>
</reference>
<dbReference type="AlphaFoldDB" id="A0A6J4PWL4"/>
<feature type="compositionally biased region" description="Basic residues" evidence="1">
    <location>
        <begin position="164"/>
        <end position="186"/>
    </location>
</feature>
<dbReference type="EMBL" id="CADCUW010000351">
    <property type="protein sequence ID" value="CAA9426260.1"/>
    <property type="molecule type" value="Genomic_DNA"/>
</dbReference>
<name>A0A6J4PWL4_9ACTN</name>
<gene>
    <name evidence="2" type="ORF">AVDCRST_MAG01-01-2618</name>
</gene>